<organism evidence="1 2">
    <name type="scientific">Actinomadura rayongensis</name>
    <dbReference type="NCBI Taxonomy" id="1429076"/>
    <lineage>
        <taxon>Bacteria</taxon>
        <taxon>Bacillati</taxon>
        <taxon>Actinomycetota</taxon>
        <taxon>Actinomycetes</taxon>
        <taxon>Streptosporangiales</taxon>
        <taxon>Thermomonosporaceae</taxon>
        <taxon>Actinomadura</taxon>
    </lineage>
</organism>
<keyword evidence="2" id="KW-1185">Reference proteome</keyword>
<dbReference type="PIRSF" id="PIRSF017393">
    <property type="entry name" value="MTase_SAV2177"/>
    <property type="match status" value="1"/>
</dbReference>
<dbReference type="EMBL" id="WUTW01000002">
    <property type="protein sequence ID" value="MXQ65609.1"/>
    <property type="molecule type" value="Genomic_DNA"/>
</dbReference>
<evidence type="ECO:0000313" key="2">
    <source>
        <dbReference type="Proteomes" id="UP000431901"/>
    </source>
</evidence>
<dbReference type="OrthoDB" id="3216820at2"/>
<gene>
    <name evidence="1" type="ORF">GQ466_16390</name>
</gene>
<accession>A0A6I4W4J8</accession>
<evidence type="ECO:0008006" key="3">
    <source>
        <dbReference type="Google" id="ProtNLM"/>
    </source>
</evidence>
<name>A0A6I4W4J8_9ACTN</name>
<protein>
    <recommendedName>
        <fullName evidence="3">SAM-dependent methyltransferase</fullName>
    </recommendedName>
</protein>
<dbReference type="Pfam" id="PF04672">
    <property type="entry name" value="Methyltransf_19"/>
    <property type="match status" value="1"/>
</dbReference>
<dbReference type="Proteomes" id="UP000431901">
    <property type="component" value="Unassembled WGS sequence"/>
</dbReference>
<dbReference type="RefSeq" id="WP_161103682.1">
    <property type="nucleotide sequence ID" value="NZ_JBHLYI010000006.1"/>
</dbReference>
<dbReference type="InterPro" id="IPR029063">
    <property type="entry name" value="SAM-dependent_MTases_sf"/>
</dbReference>
<dbReference type="SUPFAM" id="SSF53335">
    <property type="entry name" value="S-adenosyl-L-methionine-dependent methyltransferases"/>
    <property type="match status" value="1"/>
</dbReference>
<dbReference type="InterPro" id="IPR006764">
    <property type="entry name" value="SAM_dep_MeTrfase_SAV2177_type"/>
</dbReference>
<evidence type="ECO:0000313" key="1">
    <source>
        <dbReference type="EMBL" id="MXQ65609.1"/>
    </source>
</evidence>
<dbReference type="AlphaFoldDB" id="A0A6I4W4J8"/>
<proteinExistence type="predicted"/>
<sequence length="281" mass="30979">MLNQPLDAITSVPSSARGYDWLLGGKDHYDVDRRLVLDILSRFPANLDAARANRRFLRRAVRHLVQAHGVQQFIDLGCGLPTSRNVHQIAQEIDPQARVVYVDNDPVVLAHGRALLADDTGRTVVVTADFRDARSVLDDPAVEQLIDFHEPFAVLLFSVGHHLPDEDEPRQSIDTLLTAGPRVNYLAFSQAVDEDAERGAHMADAFSEAGILWQTRTPAQVDELLTGLDAVGPGRLMNVAHWLPDPHEPPLPPVPDELKPYVGASHRTPGAYEYGGVLRLP</sequence>
<dbReference type="Gene3D" id="3.40.50.150">
    <property type="entry name" value="Vaccinia Virus protein VP39"/>
    <property type="match status" value="1"/>
</dbReference>
<reference evidence="1 2" key="1">
    <citation type="submission" date="2019-12" db="EMBL/GenBank/DDBJ databases">
        <title>Nocardia macrotermitis sp. nov. and Nocardia aurantia sp. nov., isolated from the gut of the fungus growing-termite Macrotermes natalensis.</title>
        <authorList>
            <person name="Christine B."/>
            <person name="Rene B."/>
        </authorList>
    </citation>
    <scope>NUCLEOTIDE SEQUENCE [LARGE SCALE GENOMIC DNA]</scope>
    <source>
        <strain evidence="1 2">DSM 102126</strain>
    </source>
</reference>
<comment type="caution">
    <text evidence="1">The sequence shown here is derived from an EMBL/GenBank/DDBJ whole genome shotgun (WGS) entry which is preliminary data.</text>
</comment>